<proteinExistence type="predicted"/>
<dbReference type="EMBL" id="LN853952">
    <property type="protein sequence ID" value="CRY97170.1"/>
    <property type="molecule type" value="Genomic_DNA"/>
</dbReference>
<dbReference type="AlphaFoldDB" id="A0A0H5Q6Z9"/>
<accession>A0A0H5Q6Z9</accession>
<organism evidence="1">
    <name type="scientific">uncultured prokaryote</name>
    <dbReference type="NCBI Taxonomy" id="198431"/>
    <lineage>
        <taxon>unclassified sequences</taxon>
        <taxon>environmental samples</taxon>
    </lineage>
</organism>
<name>A0A0H5Q6Z9_9ZZZZ</name>
<protein>
    <submittedName>
        <fullName evidence="1">Uncharacterized protein</fullName>
    </submittedName>
</protein>
<evidence type="ECO:0000313" key="1">
    <source>
        <dbReference type="EMBL" id="CRY97170.1"/>
    </source>
</evidence>
<reference evidence="1" key="2">
    <citation type="submission" date="2015-07" db="EMBL/GenBank/DDBJ databases">
        <title>Plasmids, circular viruses and viroids from rat gut.</title>
        <authorList>
            <person name="Jorgensen T.J."/>
            <person name="Hansen M.A."/>
            <person name="Xu Z."/>
            <person name="Tabak M.A."/>
            <person name="Sorensen S.J."/>
            <person name="Hansen L.H."/>
        </authorList>
    </citation>
    <scope>NUCLEOTIDE SEQUENCE</scope>
    <source>
        <strain evidence="1">RGFK1402</strain>
    </source>
</reference>
<reference evidence="1" key="1">
    <citation type="submission" date="2015-06" db="EMBL/GenBank/DDBJ databases">
        <authorList>
            <person name="Joergensen T."/>
        </authorList>
    </citation>
    <scope>NUCLEOTIDE SEQUENCE</scope>
    <source>
        <strain evidence="1">RGFK1402</strain>
    </source>
</reference>
<sequence length="170" mass="17765">MPKGLKETSSLIEISFQTNETAPNTFTQERVDLQLNPLDNEVFIVYAANLDPFNPDAIAGTDTSVLASVTSTSQTTAANLGVTNCISSANHSIRAGGFVDGGVSFVTSAGETPPTTLEYVAIISTNDFFVQVEGVGNLAPKAVSGRLYGVRARADASIYAALVQSEVLSS</sequence>